<dbReference type="Gene3D" id="2.40.170.20">
    <property type="entry name" value="TonB-dependent receptor, beta-barrel domain"/>
    <property type="match status" value="1"/>
</dbReference>
<keyword evidence="4" id="KW-0410">Iron transport</keyword>
<evidence type="ECO:0000256" key="11">
    <source>
        <dbReference type="RuleBase" id="RU003357"/>
    </source>
</evidence>
<reference evidence="14 15" key="1">
    <citation type="submission" date="2018-04" db="EMBL/GenBank/DDBJ databases">
        <title>The genome sequence of Caulobacter sp. 744.</title>
        <authorList>
            <person name="Gao J."/>
            <person name="Sun J."/>
        </authorList>
    </citation>
    <scope>NUCLEOTIDE SEQUENCE [LARGE SCALE GENOMIC DNA]</scope>
    <source>
        <strain evidence="14 15">774</strain>
    </source>
</reference>
<feature type="signal peptide" evidence="12">
    <location>
        <begin position="1"/>
        <end position="27"/>
    </location>
</feature>
<keyword evidence="2 10" id="KW-0813">Transport</keyword>
<keyword evidence="4" id="KW-0406">Ion transport</keyword>
<evidence type="ECO:0000256" key="2">
    <source>
        <dbReference type="ARBA" id="ARBA00022448"/>
    </source>
</evidence>
<feature type="chain" id="PRO_5015495532" evidence="12">
    <location>
        <begin position="28"/>
        <end position="1012"/>
    </location>
</feature>
<evidence type="ECO:0000313" key="15">
    <source>
        <dbReference type="Proteomes" id="UP000245073"/>
    </source>
</evidence>
<name>A0A2T9JEJ1_9CAUL</name>
<sequence length="1012" mass="107722">MGRFSKRFLVGASLAVLAFSAPCLVLAAPQPVEEQRAMISLPSGPLDKSLVDLGVQGHVKIFFQTQLVAGRRAPAVHGQMTPREALDLLLAGSGIEVQRARPGVLVLRPSRLPVADQRPAISLKLPPQTVDPRPVAADDNVTELEEVVVGSHIRGVKDGPSPVIVLGRDDIDRGGYATVADALTSLPQAFGGTTADDVTMVGSDPTNTNSAFSTAVNLRGLGPDATLVLVNGRRLAGAGLMGDFADVSMIPLSAIARIEVLTDGASALYGSDAVGGVVNLVMRDRYDGAETRMRLGGSTHGDLGQYQVAQTFGKSWSSGSVLVSAEVQRRNSLASARRDYTASTDLRALGGTDHRLYYSQPGTVLTVDPVTYALTPSYAIPAGQDGTQLTPSDFTAGQNLFNYRQGTDILPTQERGSIYFAASQAVGAHVTLNAEARYSDRRYSTLGYAPMTIMTVSTKNPYFVSPNGATSNYIAYSLANETGGTKTAGEVQSRSLTLGAKIDLPADWRLDAYVLHAEELGSFRASGMLNSTFLNEALGNTADNPATAYSAARDGYFNPYIGTGSNNAAVLAFITQGYQLTQTVGRLDTASLAADGPLWRLPADAVRLAVGAQMRTEGLKYSGSTWSSGLLPTPITLRRGERTVGSVYAEVRVPLFGEEYRRPGFERLELSAAVRTEHYEGGTESTVPKFGAVWSPIPDWTLKGTYGRSFRAPSLGELTDAQKATPVNLTVNGANVLTLLLYGGNPDLRPETATSWSTGLEYAPAAHPKIRIAATLFDTKFRNRIGQPAINNLSTVLTASDLAPFRQFISPASNAADLALVQSHLQLATSAAASLYQPQAYGAIADARYVNTGTFEVRGLDLTGSYRLTAFNDPVVLSGNLSWLMSYSRRVTSAAQKTELAGMAENPADLRARVSASWIHGPFTSTLSLNHTGDLYTSAGARLASQTTADLQLQYASRAKDGLLHGLNLALTVQNLFDNDPPFYDLPQGVGFDAANYDVTGRVVALQLTKAW</sequence>
<dbReference type="InterPro" id="IPR039426">
    <property type="entry name" value="TonB-dep_rcpt-like"/>
</dbReference>
<keyword evidence="12" id="KW-0732">Signal</keyword>
<keyword evidence="8 10" id="KW-0472">Membrane</keyword>
<dbReference type="PANTHER" id="PTHR47234">
    <property type="match status" value="1"/>
</dbReference>
<dbReference type="PROSITE" id="PS52016">
    <property type="entry name" value="TONB_DEPENDENT_REC_3"/>
    <property type="match status" value="1"/>
</dbReference>
<dbReference type="Gene3D" id="3.55.50.30">
    <property type="match status" value="1"/>
</dbReference>
<keyword evidence="5 10" id="KW-0812">Transmembrane</keyword>
<comment type="caution">
    <text evidence="14">The sequence shown here is derived from an EMBL/GenBank/DDBJ whole genome shotgun (WGS) entry which is preliminary data.</text>
</comment>
<evidence type="ECO:0000256" key="7">
    <source>
        <dbReference type="ARBA" id="ARBA00023077"/>
    </source>
</evidence>
<evidence type="ECO:0000256" key="8">
    <source>
        <dbReference type="ARBA" id="ARBA00023136"/>
    </source>
</evidence>
<evidence type="ECO:0000256" key="1">
    <source>
        <dbReference type="ARBA" id="ARBA00004571"/>
    </source>
</evidence>
<dbReference type="InterPro" id="IPR012910">
    <property type="entry name" value="Plug_dom"/>
</dbReference>
<feature type="domain" description="Secretin/TonB short N-terminal" evidence="13">
    <location>
        <begin position="59"/>
        <end position="110"/>
    </location>
</feature>
<dbReference type="InterPro" id="IPR036942">
    <property type="entry name" value="Beta-barrel_TonB_sf"/>
</dbReference>
<evidence type="ECO:0000256" key="12">
    <source>
        <dbReference type="SAM" id="SignalP"/>
    </source>
</evidence>
<comment type="similarity">
    <text evidence="10 11">Belongs to the TonB-dependent receptor family.</text>
</comment>
<evidence type="ECO:0000313" key="14">
    <source>
        <dbReference type="EMBL" id="PVM82086.1"/>
    </source>
</evidence>
<dbReference type="GO" id="GO:0009279">
    <property type="term" value="C:cell outer membrane"/>
    <property type="evidence" value="ECO:0007669"/>
    <property type="project" value="UniProtKB-SubCell"/>
</dbReference>
<evidence type="ECO:0000256" key="6">
    <source>
        <dbReference type="ARBA" id="ARBA00023004"/>
    </source>
</evidence>
<evidence type="ECO:0000256" key="5">
    <source>
        <dbReference type="ARBA" id="ARBA00022692"/>
    </source>
</evidence>
<dbReference type="InterPro" id="IPR000531">
    <property type="entry name" value="Beta-barrel_TonB"/>
</dbReference>
<evidence type="ECO:0000256" key="9">
    <source>
        <dbReference type="ARBA" id="ARBA00023237"/>
    </source>
</evidence>
<dbReference type="InterPro" id="IPR011662">
    <property type="entry name" value="Secretin/TonB_short_N"/>
</dbReference>
<keyword evidence="3 10" id="KW-1134">Transmembrane beta strand</keyword>
<evidence type="ECO:0000256" key="10">
    <source>
        <dbReference type="PROSITE-ProRule" id="PRU01360"/>
    </source>
</evidence>
<keyword evidence="15" id="KW-1185">Reference proteome</keyword>
<dbReference type="Pfam" id="PF07660">
    <property type="entry name" value="STN"/>
    <property type="match status" value="1"/>
</dbReference>
<protein>
    <submittedName>
        <fullName evidence="14">TonB-dependent receptor</fullName>
    </submittedName>
</protein>
<keyword evidence="6" id="KW-0408">Iron</keyword>
<accession>A0A2T9JEJ1</accession>
<proteinExistence type="inferred from homology"/>
<dbReference type="InterPro" id="IPR037066">
    <property type="entry name" value="Plug_dom_sf"/>
</dbReference>
<dbReference type="EMBL" id="QDKQ01000077">
    <property type="protein sequence ID" value="PVM82086.1"/>
    <property type="molecule type" value="Genomic_DNA"/>
</dbReference>
<keyword evidence="14" id="KW-0675">Receptor</keyword>
<dbReference type="AlphaFoldDB" id="A0A2T9JEJ1"/>
<evidence type="ECO:0000256" key="3">
    <source>
        <dbReference type="ARBA" id="ARBA00022452"/>
    </source>
</evidence>
<dbReference type="PANTHER" id="PTHR47234:SF2">
    <property type="entry name" value="TONB-DEPENDENT RECEPTOR"/>
    <property type="match status" value="1"/>
</dbReference>
<gene>
    <name evidence="14" type="ORF">DDF67_24045</name>
</gene>
<dbReference type="OrthoDB" id="7051241at2"/>
<keyword evidence="7 11" id="KW-0798">TonB box</keyword>
<dbReference type="GO" id="GO:0006826">
    <property type="term" value="P:iron ion transport"/>
    <property type="evidence" value="ECO:0007669"/>
    <property type="project" value="UniProtKB-KW"/>
</dbReference>
<dbReference type="Gene3D" id="2.170.130.10">
    <property type="entry name" value="TonB-dependent receptor, plug domain"/>
    <property type="match status" value="1"/>
</dbReference>
<dbReference type="Proteomes" id="UP000245073">
    <property type="component" value="Unassembled WGS sequence"/>
</dbReference>
<dbReference type="Pfam" id="PF07715">
    <property type="entry name" value="Plug"/>
    <property type="match status" value="1"/>
</dbReference>
<organism evidence="14 15">
    <name type="scientific">Caulobacter endophyticus</name>
    <dbReference type="NCBI Taxonomy" id="2172652"/>
    <lineage>
        <taxon>Bacteria</taxon>
        <taxon>Pseudomonadati</taxon>
        <taxon>Pseudomonadota</taxon>
        <taxon>Alphaproteobacteria</taxon>
        <taxon>Caulobacterales</taxon>
        <taxon>Caulobacteraceae</taxon>
        <taxon>Caulobacter</taxon>
    </lineage>
</organism>
<evidence type="ECO:0000256" key="4">
    <source>
        <dbReference type="ARBA" id="ARBA00022496"/>
    </source>
</evidence>
<evidence type="ECO:0000259" key="13">
    <source>
        <dbReference type="SMART" id="SM00965"/>
    </source>
</evidence>
<keyword evidence="9 10" id="KW-0998">Cell outer membrane</keyword>
<comment type="subcellular location">
    <subcellularLocation>
        <location evidence="1 10">Cell outer membrane</location>
        <topology evidence="1 10">Multi-pass membrane protein</topology>
    </subcellularLocation>
</comment>
<dbReference type="SUPFAM" id="SSF56935">
    <property type="entry name" value="Porins"/>
    <property type="match status" value="1"/>
</dbReference>
<dbReference type="Pfam" id="PF00593">
    <property type="entry name" value="TonB_dep_Rec_b-barrel"/>
    <property type="match status" value="1"/>
</dbReference>
<dbReference type="SMART" id="SM00965">
    <property type="entry name" value="STN"/>
    <property type="match status" value="1"/>
</dbReference>